<dbReference type="EMBL" id="CP093442">
    <property type="protein sequence ID" value="UOF01972.1"/>
    <property type="molecule type" value="Genomic_DNA"/>
</dbReference>
<evidence type="ECO:0000313" key="3">
    <source>
        <dbReference type="Proteomes" id="UP000830116"/>
    </source>
</evidence>
<dbReference type="Proteomes" id="UP000830116">
    <property type="component" value="Chromosome"/>
</dbReference>
<reference evidence="2" key="1">
    <citation type="submission" date="2022-03" db="EMBL/GenBank/DDBJ databases">
        <title>Genome Identification and Characterization of new species Bdellovibrio reynosense LBG001 sp. nov. from a Mexico soil sample.</title>
        <authorList>
            <person name="Camilli A."/>
            <person name="Ajao Y."/>
            <person name="Guo X."/>
        </authorList>
    </citation>
    <scope>NUCLEOTIDE SEQUENCE</scope>
    <source>
        <strain evidence="2">LBG001</strain>
    </source>
</reference>
<keyword evidence="1" id="KW-1133">Transmembrane helix</keyword>
<evidence type="ECO:0000313" key="2">
    <source>
        <dbReference type="EMBL" id="UOF01972.1"/>
    </source>
</evidence>
<keyword evidence="1" id="KW-0472">Membrane</keyword>
<organism evidence="2 3">
    <name type="scientific">Bdellovibrio reynosensis</name>
    <dbReference type="NCBI Taxonomy" id="2835041"/>
    <lineage>
        <taxon>Bacteria</taxon>
        <taxon>Pseudomonadati</taxon>
        <taxon>Bdellovibrionota</taxon>
        <taxon>Bdellovibrionia</taxon>
        <taxon>Bdellovibrionales</taxon>
        <taxon>Pseudobdellovibrionaceae</taxon>
        <taxon>Bdellovibrio</taxon>
    </lineage>
</organism>
<sequence>MRQEFVKYQKLEKFLTGAMVLLSVFTPVMVSIMLNKGFHWAYSVALAGTFMFFALWTHVIRSRISKKLLSKYEQLQVGAVLSKKLTPTQPRQFVITETDYNHFYLKCLKTGEKVLLSKRRVSEDFDIAN</sequence>
<keyword evidence="3" id="KW-1185">Reference proteome</keyword>
<feature type="transmembrane region" description="Helical" evidence="1">
    <location>
        <begin position="40"/>
        <end position="60"/>
    </location>
</feature>
<gene>
    <name evidence="2" type="ORF">MNR06_03265</name>
</gene>
<accession>A0ABY4CAH8</accession>
<keyword evidence="1" id="KW-0812">Transmembrane</keyword>
<protein>
    <submittedName>
        <fullName evidence="2">Uncharacterized protein</fullName>
    </submittedName>
</protein>
<dbReference type="RefSeq" id="WP_243538591.1">
    <property type="nucleotide sequence ID" value="NZ_CP093442.1"/>
</dbReference>
<proteinExistence type="predicted"/>
<evidence type="ECO:0000256" key="1">
    <source>
        <dbReference type="SAM" id="Phobius"/>
    </source>
</evidence>
<name>A0ABY4CAH8_9BACT</name>
<feature type="transmembrane region" description="Helical" evidence="1">
    <location>
        <begin position="14"/>
        <end position="34"/>
    </location>
</feature>